<evidence type="ECO:0000313" key="1">
    <source>
        <dbReference type="EMBL" id="EJD73566.1"/>
    </source>
</evidence>
<dbReference type="GeneID" id="31252130"/>
<dbReference type="AlphaFoldDB" id="A0A1S0UDR7"/>
<sequence>WTCCPSVEDIAENIAAICGMAGVLLHHSVLCETIEYHNADDTAAFTNAILVASVIFYEY</sequence>
<dbReference type="InParanoid" id="A0A1S0UDR7"/>
<reference evidence="1" key="1">
    <citation type="submission" date="2012-04" db="EMBL/GenBank/DDBJ databases">
        <title>The Genome Sequence of Loa loa.</title>
        <authorList>
            <consortium name="The Broad Institute Genome Sequencing Platform"/>
            <consortium name="Broad Institute Genome Sequencing Center for Infectious Disease"/>
            <person name="Nutman T.B."/>
            <person name="Fink D.L."/>
            <person name="Russ C."/>
            <person name="Young S."/>
            <person name="Zeng Q."/>
            <person name="Gargeya S."/>
            <person name="Alvarado L."/>
            <person name="Berlin A."/>
            <person name="Chapman S.B."/>
            <person name="Chen Z."/>
            <person name="Freedman E."/>
            <person name="Gellesch M."/>
            <person name="Goldberg J."/>
            <person name="Griggs A."/>
            <person name="Gujja S."/>
            <person name="Heilman E.R."/>
            <person name="Heiman D."/>
            <person name="Howarth C."/>
            <person name="Mehta T."/>
            <person name="Neiman D."/>
            <person name="Pearson M."/>
            <person name="Roberts A."/>
            <person name="Saif S."/>
            <person name="Shea T."/>
            <person name="Shenoy N."/>
            <person name="Sisk P."/>
            <person name="Stolte C."/>
            <person name="Sykes S."/>
            <person name="White J."/>
            <person name="Yandava C."/>
            <person name="Haas B."/>
            <person name="Henn M.R."/>
            <person name="Nusbaum C."/>
            <person name="Birren B."/>
        </authorList>
    </citation>
    <scope>NUCLEOTIDE SEQUENCE [LARGE SCALE GENOMIC DNA]</scope>
</reference>
<gene>
    <name evidence="1" type="ORF">LOAG_19017</name>
</gene>
<dbReference type="KEGG" id="loa:LOAG_19017"/>
<protein>
    <submittedName>
        <fullName evidence="1">Uncharacterized protein</fullName>
    </submittedName>
</protein>
<accession>A0A1S0UDR7</accession>
<feature type="non-terminal residue" evidence="1">
    <location>
        <position position="59"/>
    </location>
</feature>
<name>A0A1S0UDR7_LOALO</name>
<dbReference type="CTD" id="31252130"/>
<organism evidence="1">
    <name type="scientific">Loa loa</name>
    <name type="common">Eye worm</name>
    <name type="synonym">Filaria loa</name>
    <dbReference type="NCBI Taxonomy" id="7209"/>
    <lineage>
        <taxon>Eukaryota</taxon>
        <taxon>Metazoa</taxon>
        <taxon>Ecdysozoa</taxon>
        <taxon>Nematoda</taxon>
        <taxon>Chromadorea</taxon>
        <taxon>Rhabditida</taxon>
        <taxon>Spirurina</taxon>
        <taxon>Spiruromorpha</taxon>
        <taxon>Filarioidea</taxon>
        <taxon>Onchocercidae</taxon>
        <taxon>Loa</taxon>
    </lineage>
</organism>
<dbReference type="RefSeq" id="XP_020304525.1">
    <property type="nucleotide sequence ID" value="XM_020451674.1"/>
</dbReference>
<feature type="non-terminal residue" evidence="1">
    <location>
        <position position="1"/>
    </location>
</feature>
<proteinExistence type="predicted"/>
<dbReference type="EMBL" id="JH712990">
    <property type="protein sequence ID" value="EJD73566.1"/>
    <property type="molecule type" value="Genomic_DNA"/>
</dbReference>